<dbReference type="PANTHER" id="PTHR12631">
    <property type="entry name" value="ALPHA-L-IDURONIDASE"/>
    <property type="match status" value="1"/>
</dbReference>
<dbReference type="Pfam" id="PF02449">
    <property type="entry name" value="Glyco_hydro_42"/>
    <property type="match status" value="1"/>
</dbReference>
<reference evidence="6" key="1">
    <citation type="journal article" date="2024" name="Int. J. Syst. Evol. Microbiol.">
        <title>Methylomarinovum tepidoasis sp. nov., a moderately thermophilic methanotroph of the family Methylothermaceae isolated from a deep-sea hydrothermal field.</title>
        <authorList>
            <person name="Hirayama H."/>
            <person name="Takaki Y."/>
            <person name="Abe M."/>
            <person name="Miyazaki M."/>
            <person name="Uematsu K."/>
            <person name="Matsui Y."/>
            <person name="Takai K."/>
        </authorList>
    </citation>
    <scope>NUCLEOTIDE SEQUENCE [LARGE SCALE GENOMIC DNA]</scope>
    <source>
        <strain evidence="6">IN45</strain>
    </source>
</reference>
<protein>
    <recommendedName>
        <fullName evidence="4">Glycoside hydrolase family 42 N-terminal domain-containing protein</fullName>
    </recommendedName>
</protein>
<evidence type="ECO:0000313" key="5">
    <source>
        <dbReference type="EMBL" id="BCX87773.1"/>
    </source>
</evidence>
<keyword evidence="6" id="KW-1185">Reference proteome</keyword>
<dbReference type="InterPro" id="IPR013529">
    <property type="entry name" value="Glyco_hydro_42_N"/>
</dbReference>
<dbReference type="GO" id="GO:0009341">
    <property type="term" value="C:beta-galactosidase complex"/>
    <property type="evidence" value="ECO:0007669"/>
    <property type="project" value="InterPro"/>
</dbReference>
<feature type="chain" id="PRO_5043773337" description="Glycoside hydrolase family 42 N-terminal domain-containing protein" evidence="3">
    <location>
        <begin position="22"/>
        <end position="663"/>
    </location>
</feature>
<dbReference type="RefSeq" id="WP_286292722.1">
    <property type="nucleotide sequence ID" value="NZ_AP024718.1"/>
</dbReference>
<sequence>MPRAFFIVFSLLFCLEGCAIAGNTVINPVPLGQCCVFDARFEIQRYPRYPHDHVRAFPRLLVNQDRSRTLVLPGFPEGGYRITFEPLALRAGRVYRFAVSLTSTGTVGVTAEVFAGTKKLASEYASIIDSGKIELVFEADDQPVPGGGGVIDVLRRWVNGQKAVHVLKLWVRSKQNVWINRIALLDDKGHSVVSGHRALLLPDVALGVYRRGQQGQMRLLPAPDQIPVDYRVEDVSGEIVKVSPLDGERTPSQVWRIPLPTGQSGYFRILVRLRDQDGKEEYVKRAYVVVEPVRLPPKRRRFFGMCTEEEGLTDFVPAVATADDLYRLMRDIGVGSVRMFNPAMPNELSEDGVHYDFHALDAAITTAHKYGMEILLELGSNRLSRLPKWLLTSHPGEETIDLRKGMRFDYQRKAFEEKGYDKTPYLDLEKYRSYLERLFAHLGSRVKNFEIWNEPGHKFLPEDFIRIVRITREIQKRYAPDSRLVGFSSTAYPMFGHGRRRGEFPGFLEDMLRLGGGKHVDVISYHSRHAFNFLGKEDWSDPLTDYAVRIRKLLNKTGYENLPLWDTERGVPWSSDDGRLDRLGADGGPVAWLKPFNLFEPARQMPKIYMQARSQGVKRVFWFNWFPGTQNIARSRVRESLFDAGLEPTPAMYEYSRLHVSIQ</sequence>
<evidence type="ECO:0000256" key="2">
    <source>
        <dbReference type="ARBA" id="ARBA00023295"/>
    </source>
</evidence>
<dbReference type="PANTHER" id="PTHR12631:SF10">
    <property type="entry name" value="BETA-XYLOSIDASE-LIKE PROTEIN-RELATED"/>
    <property type="match status" value="1"/>
</dbReference>
<dbReference type="GO" id="GO:0004565">
    <property type="term" value="F:beta-galactosidase activity"/>
    <property type="evidence" value="ECO:0007669"/>
    <property type="project" value="InterPro"/>
</dbReference>
<dbReference type="Gene3D" id="3.20.20.80">
    <property type="entry name" value="Glycosidases"/>
    <property type="match status" value="1"/>
</dbReference>
<keyword evidence="3" id="KW-0732">Signal</keyword>
<keyword evidence="2" id="KW-0326">Glycosidase</keyword>
<dbReference type="InterPro" id="IPR051923">
    <property type="entry name" value="Glycosyl_Hydrolase_39"/>
</dbReference>
<dbReference type="GO" id="GO:0005975">
    <property type="term" value="P:carbohydrate metabolic process"/>
    <property type="evidence" value="ECO:0007669"/>
    <property type="project" value="InterPro"/>
</dbReference>
<dbReference type="EMBL" id="AP024718">
    <property type="protein sequence ID" value="BCX87773.1"/>
    <property type="molecule type" value="Genomic_DNA"/>
</dbReference>
<name>A0AAU9CC11_9GAMM</name>
<accession>A0AAU9CC11</accession>
<feature type="domain" description="Glycoside hydrolase family 42 N-terminal" evidence="4">
    <location>
        <begin position="322"/>
        <end position="413"/>
    </location>
</feature>
<gene>
    <name evidence="5" type="ORF">MIN45_P0140</name>
</gene>
<dbReference type="AlphaFoldDB" id="A0AAU9CC11"/>
<dbReference type="InterPro" id="IPR017853">
    <property type="entry name" value="GH"/>
</dbReference>
<feature type="signal peptide" evidence="3">
    <location>
        <begin position="1"/>
        <end position="21"/>
    </location>
</feature>
<evidence type="ECO:0000256" key="1">
    <source>
        <dbReference type="ARBA" id="ARBA00022801"/>
    </source>
</evidence>
<proteinExistence type="predicted"/>
<dbReference type="SUPFAM" id="SSF51445">
    <property type="entry name" value="(Trans)glycosidases"/>
    <property type="match status" value="1"/>
</dbReference>
<evidence type="ECO:0000256" key="3">
    <source>
        <dbReference type="SAM" id="SignalP"/>
    </source>
</evidence>
<dbReference type="KEGG" id="meiy:MIN45_P0140"/>
<organism evidence="5 6">
    <name type="scientific">Methylomarinovum tepidoasis</name>
    <dbReference type="NCBI Taxonomy" id="2840183"/>
    <lineage>
        <taxon>Bacteria</taxon>
        <taxon>Pseudomonadati</taxon>
        <taxon>Pseudomonadota</taxon>
        <taxon>Gammaproteobacteria</taxon>
        <taxon>Methylococcales</taxon>
        <taxon>Methylothermaceae</taxon>
        <taxon>Methylomarinovum</taxon>
    </lineage>
</organism>
<keyword evidence="1" id="KW-0378">Hydrolase</keyword>
<evidence type="ECO:0000259" key="4">
    <source>
        <dbReference type="Pfam" id="PF02449"/>
    </source>
</evidence>
<evidence type="ECO:0000313" key="6">
    <source>
        <dbReference type="Proteomes" id="UP001321450"/>
    </source>
</evidence>
<dbReference type="Proteomes" id="UP001321450">
    <property type="component" value="Chromosome"/>
</dbReference>